<dbReference type="InParanoid" id="C1ECU4"/>
<dbReference type="GeneID" id="8246248"/>
<dbReference type="RefSeq" id="XP_002504708.1">
    <property type="nucleotide sequence ID" value="XM_002504662.1"/>
</dbReference>
<protein>
    <recommendedName>
        <fullName evidence="2">GMP phosphodiesterase delta subunit domain-containing protein</fullName>
    </recommendedName>
</protein>
<accession>C1ECU4</accession>
<dbReference type="STRING" id="296587.C1ECU4"/>
<evidence type="ECO:0000313" key="3">
    <source>
        <dbReference type="EMBL" id="ACO65966.1"/>
    </source>
</evidence>
<dbReference type="GO" id="GO:0005737">
    <property type="term" value="C:cytoplasm"/>
    <property type="evidence" value="ECO:0007669"/>
    <property type="project" value="TreeGrafter"/>
</dbReference>
<evidence type="ECO:0000256" key="1">
    <source>
        <dbReference type="ARBA" id="ARBA00008102"/>
    </source>
</evidence>
<dbReference type="SUPFAM" id="SSF81296">
    <property type="entry name" value="E set domains"/>
    <property type="match status" value="1"/>
</dbReference>
<evidence type="ECO:0000259" key="2">
    <source>
        <dbReference type="Pfam" id="PF05351"/>
    </source>
</evidence>
<dbReference type="Pfam" id="PF05351">
    <property type="entry name" value="GMP_PDE_delta"/>
    <property type="match status" value="1"/>
</dbReference>
<dbReference type="PANTHER" id="PTHR12976:SF0">
    <property type="entry name" value="RETINAL ROD RHODOPSIN-SENSITIVE CGMP 3',5'-CYCLIC PHOSPHODIESTERASE SUBUNIT DELTA"/>
    <property type="match status" value="1"/>
</dbReference>
<reference evidence="3 4" key="1">
    <citation type="journal article" date="2009" name="Science">
        <title>Green evolution and dynamic adaptations revealed by genomes of the marine picoeukaryotes Micromonas.</title>
        <authorList>
            <person name="Worden A.Z."/>
            <person name="Lee J.H."/>
            <person name="Mock T."/>
            <person name="Rouze P."/>
            <person name="Simmons M.P."/>
            <person name="Aerts A.L."/>
            <person name="Allen A.E."/>
            <person name="Cuvelier M.L."/>
            <person name="Derelle E."/>
            <person name="Everett M.V."/>
            <person name="Foulon E."/>
            <person name="Grimwood J."/>
            <person name="Gundlach H."/>
            <person name="Henrissat B."/>
            <person name="Napoli C."/>
            <person name="McDonald S.M."/>
            <person name="Parker M.S."/>
            <person name="Rombauts S."/>
            <person name="Salamov A."/>
            <person name="Von Dassow P."/>
            <person name="Badger J.H."/>
            <person name="Coutinho P.M."/>
            <person name="Demir E."/>
            <person name="Dubchak I."/>
            <person name="Gentemann C."/>
            <person name="Eikrem W."/>
            <person name="Gready J.E."/>
            <person name="John U."/>
            <person name="Lanier W."/>
            <person name="Lindquist E.A."/>
            <person name="Lucas S."/>
            <person name="Mayer K.F."/>
            <person name="Moreau H."/>
            <person name="Not F."/>
            <person name="Otillar R."/>
            <person name="Panaud O."/>
            <person name="Pangilinan J."/>
            <person name="Paulsen I."/>
            <person name="Piegu B."/>
            <person name="Poliakov A."/>
            <person name="Robbens S."/>
            <person name="Schmutz J."/>
            <person name="Toulza E."/>
            <person name="Wyss T."/>
            <person name="Zelensky A."/>
            <person name="Zhou K."/>
            <person name="Armbrust E.V."/>
            <person name="Bhattacharya D."/>
            <person name="Goodenough U.W."/>
            <person name="Van de Peer Y."/>
            <person name="Grigoriev I.V."/>
        </authorList>
    </citation>
    <scope>NUCLEOTIDE SEQUENCE [LARGE SCALE GENOMIC DNA]</scope>
    <source>
        <strain evidence="4">RCC299 / NOUM17</strain>
    </source>
</reference>
<dbReference type="EMBL" id="CP001329">
    <property type="protein sequence ID" value="ACO65966.1"/>
    <property type="molecule type" value="Genomic_DNA"/>
</dbReference>
<dbReference type="Proteomes" id="UP000002009">
    <property type="component" value="Chromosome 9"/>
</dbReference>
<evidence type="ECO:0000313" key="4">
    <source>
        <dbReference type="Proteomes" id="UP000002009"/>
    </source>
</evidence>
<organism evidence="3 4">
    <name type="scientific">Micromonas commoda (strain RCC299 / NOUM17 / CCMP2709)</name>
    <name type="common">Picoplanktonic green alga</name>
    <dbReference type="NCBI Taxonomy" id="296587"/>
    <lineage>
        <taxon>Eukaryota</taxon>
        <taxon>Viridiplantae</taxon>
        <taxon>Chlorophyta</taxon>
        <taxon>Mamiellophyceae</taxon>
        <taxon>Mamiellales</taxon>
        <taxon>Mamiellaceae</taxon>
        <taxon>Micromonas</taxon>
    </lineage>
</organism>
<name>C1ECU4_MICCC</name>
<keyword evidence="4" id="KW-1185">Reference proteome</keyword>
<dbReference type="eggNOG" id="KOG4038">
    <property type="taxonomic scope" value="Eukaryota"/>
</dbReference>
<dbReference type="Gene3D" id="2.70.50.40">
    <property type="entry name" value="GMP phosphodiesterase, delta subunit"/>
    <property type="match status" value="1"/>
</dbReference>
<feature type="domain" description="GMP phosphodiesterase delta subunit" evidence="2">
    <location>
        <begin position="17"/>
        <end position="159"/>
    </location>
</feature>
<comment type="similarity">
    <text evidence="1">Belongs to the PDE6D/unc-119 family.</text>
</comment>
<dbReference type="OMA" id="STNTWQN"/>
<gene>
    <name evidence="3" type="ORF">MICPUN_61543</name>
</gene>
<dbReference type="InterPro" id="IPR037036">
    <property type="entry name" value="PDED_dom_sf"/>
</dbReference>
<dbReference type="AlphaFoldDB" id="C1ECU4"/>
<dbReference type="OrthoDB" id="10248777at2759"/>
<sequence>MNTAYLKRCADEDRRAKIAAGFTIDGMNMRDASTGEMLWEMNSWPSDWHVAEIQARVPARILQCPVVSRELTFSSVEKVANLRCEHRVYLDGAPDPIEVWDFDFGFVMPGSRNTWQTTVEAAGGEKMLSPTEASGRVTVRTKFTDGDATIVESAVRVFYDND</sequence>
<dbReference type="InterPro" id="IPR008015">
    <property type="entry name" value="PDED_dom"/>
</dbReference>
<dbReference type="KEGG" id="mis:MICPUN_61543"/>
<proteinExistence type="inferred from homology"/>
<dbReference type="PANTHER" id="PTHR12976">
    <property type="entry name" value="RETINAL ROD RHODOPSIN-SENSITIVE CGMP 3',5'-CYCLIC PHOSPHODIESTERASE DELTA-SUBUNIT"/>
    <property type="match status" value="1"/>
</dbReference>
<dbReference type="InterPro" id="IPR014756">
    <property type="entry name" value="Ig_E-set"/>
</dbReference>